<gene>
    <name evidence="2" type="ORF">SAMN05216266_103230</name>
</gene>
<proteinExistence type="predicted"/>
<dbReference type="Proteomes" id="UP000243799">
    <property type="component" value="Unassembled WGS sequence"/>
</dbReference>
<dbReference type="Gene3D" id="3.40.50.720">
    <property type="entry name" value="NAD(P)-binding Rossmann-like Domain"/>
    <property type="match status" value="1"/>
</dbReference>
<dbReference type="InterPro" id="IPR050177">
    <property type="entry name" value="Lipid_A_modif_metabolic_enz"/>
</dbReference>
<name>A0A1I0XHV3_9PSEU</name>
<dbReference type="RefSeq" id="WP_091671620.1">
    <property type="nucleotide sequence ID" value="NZ_FOKG01000003.1"/>
</dbReference>
<evidence type="ECO:0000313" key="3">
    <source>
        <dbReference type="Proteomes" id="UP000243799"/>
    </source>
</evidence>
<dbReference type="OrthoDB" id="3338687at2"/>
<evidence type="ECO:0000259" key="1">
    <source>
        <dbReference type="Pfam" id="PF01370"/>
    </source>
</evidence>
<sequence length="367" mass="39435">MPGTGDSRKQVVITGASGNIGTALLRRCQDLENWDITGVARRLPDRDRTPYSCATWFTCDIGEPSAPASLAEIFTGADAVVHLAWAIHPPRSDPPMRRTNNDGTAAVLAAAAAAGVRHIVCASSVAAYSPAQRWQRVHEDWPCDGVPGSAYSRGKAELERRLDAFTATRPDITLTRIRPCAVVQRDAAGEFARWLTSALLPERLIGARWLPLPLWDELRLQLVHAEDVADAIRLILNRGESGAFNLAAEPALGAVDVTRAADSPRLPVPAGLVKAAAGLTWQVGVQPLHPGWLTLADQVAHVDTTRAREQLGWAPRWDGVSALKDLLEGMRDLAGAPSPPLEPNGKNGLLARLRSVPWGRPGSQPQA</sequence>
<protein>
    <submittedName>
        <fullName evidence="2">Nucleoside-diphosphate-sugar epimerase</fullName>
    </submittedName>
</protein>
<organism evidence="2 3">
    <name type="scientific">Amycolatopsis marina</name>
    <dbReference type="NCBI Taxonomy" id="490629"/>
    <lineage>
        <taxon>Bacteria</taxon>
        <taxon>Bacillati</taxon>
        <taxon>Actinomycetota</taxon>
        <taxon>Actinomycetes</taxon>
        <taxon>Pseudonocardiales</taxon>
        <taxon>Pseudonocardiaceae</taxon>
        <taxon>Amycolatopsis</taxon>
    </lineage>
</organism>
<dbReference type="InterPro" id="IPR001509">
    <property type="entry name" value="Epimerase_deHydtase"/>
</dbReference>
<dbReference type="Pfam" id="PF01370">
    <property type="entry name" value="Epimerase"/>
    <property type="match status" value="1"/>
</dbReference>
<feature type="domain" description="NAD-dependent epimerase/dehydratase" evidence="1">
    <location>
        <begin position="11"/>
        <end position="246"/>
    </location>
</feature>
<keyword evidence="3" id="KW-1185">Reference proteome</keyword>
<dbReference type="InterPro" id="IPR036291">
    <property type="entry name" value="NAD(P)-bd_dom_sf"/>
</dbReference>
<dbReference type="SUPFAM" id="SSF51735">
    <property type="entry name" value="NAD(P)-binding Rossmann-fold domains"/>
    <property type="match status" value="1"/>
</dbReference>
<dbReference type="PANTHER" id="PTHR43245">
    <property type="entry name" value="BIFUNCTIONAL POLYMYXIN RESISTANCE PROTEIN ARNA"/>
    <property type="match status" value="1"/>
</dbReference>
<evidence type="ECO:0000313" key="2">
    <source>
        <dbReference type="EMBL" id="SFB00592.1"/>
    </source>
</evidence>
<dbReference type="EMBL" id="FOKG01000003">
    <property type="protein sequence ID" value="SFB00592.1"/>
    <property type="molecule type" value="Genomic_DNA"/>
</dbReference>
<dbReference type="STRING" id="490629.SAMN05216266_103230"/>
<accession>A0A1I0XHV3</accession>
<dbReference type="PANTHER" id="PTHR43245:SF52">
    <property type="entry name" value="NAD-DEPENDENT EPIMERASE_DEHYDRATASE"/>
    <property type="match status" value="1"/>
</dbReference>
<reference evidence="3" key="1">
    <citation type="submission" date="2016-10" db="EMBL/GenBank/DDBJ databases">
        <authorList>
            <person name="Varghese N."/>
            <person name="Submissions S."/>
        </authorList>
    </citation>
    <scope>NUCLEOTIDE SEQUENCE [LARGE SCALE GENOMIC DNA]</scope>
    <source>
        <strain evidence="3">CGMCC 4.3568</strain>
    </source>
</reference>
<dbReference type="AlphaFoldDB" id="A0A1I0XHV3"/>